<name>A0A482XFT7_LAOST</name>
<evidence type="ECO:0000256" key="5">
    <source>
        <dbReference type="ARBA" id="ARBA00022771"/>
    </source>
</evidence>
<comment type="subcellular location">
    <subcellularLocation>
        <location evidence="1">Nucleus</location>
    </subcellularLocation>
</comment>
<keyword evidence="9" id="KW-0539">Nucleus</keyword>
<evidence type="ECO:0000313" key="13">
    <source>
        <dbReference type="Proteomes" id="UP000291343"/>
    </source>
</evidence>
<dbReference type="EMBL" id="QKKF02010319">
    <property type="protein sequence ID" value="RZF44736.1"/>
    <property type="molecule type" value="Genomic_DNA"/>
</dbReference>
<dbReference type="AlphaFoldDB" id="A0A482XFT7"/>
<evidence type="ECO:0000256" key="6">
    <source>
        <dbReference type="ARBA" id="ARBA00022833"/>
    </source>
</evidence>
<dbReference type="Proteomes" id="UP000291343">
    <property type="component" value="Unassembled WGS sequence"/>
</dbReference>
<dbReference type="InterPro" id="IPR022652">
    <property type="entry name" value="Znf_XPA_CS"/>
</dbReference>
<evidence type="ECO:0000256" key="2">
    <source>
        <dbReference type="ARBA" id="ARBA00005548"/>
    </source>
</evidence>
<keyword evidence="8" id="KW-0234">DNA repair</keyword>
<dbReference type="GO" id="GO:0006284">
    <property type="term" value="P:base-excision repair"/>
    <property type="evidence" value="ECO:0007669"/>
    <property type="project" value="TreeGrafter"/>
</dbReference>
<dbReference type="SUPFAM" id="SSF57716">
    <property type="entry name" value="Glucocorticoid receptor-like (DNA-binding domain)"/>
    <property type="match status" value="1"/>
</dbReference>
<dbReference type="InterPro" id="IPR037129">
    <property type="entry name" value="XPA_sf"/>
</dbReference>
<dbReference type="GO" id="GO:1901255">
    <property type="term" value="P:nucleotide-excision repair involved in interstrand cross-link repair"/>
    <property type="evidence" value="ECO:0007669"/>
    <property type="project" value="TreeGrafter"/>
</dbReference>
<dbReference type="InParanoid" id="A0A482XFT7"/>
<dbReference type="GO" id="GO:0000715">
    <property type="term" value="P:nucleotide-excision repair, DNA damage recognition"/>
    <property type="evidence" value="ECO:0007669"/>
    <property type="project" value="TreeGrafter"/>
</dbReference>
<evidence type="ECO:0000313" key="12">
    <source>
        <dbReference type="EMBL" id="RZF44736.1"/>
    </source>
</evidence>
<dbReference type="SUPFAM" id="SSF46955">
    <property type="entry name" value="Putative DNA-binding domain"/>
    <property type="match status" value="1"/>
</dbReference>
<dbReference type="GO" id="GO:0003684">
    <property type="term" value="F:damaged DNA binding"/>
    <property type="evidence" value="ECO:0007669"/>
    <property type="project" value="InterPro"/>
</dbReference>
<dbReference type="PANTHER" id="PTHR10142:SF0">
    <property type="entry name" value="DNA REPAIR PROTEIN COMPLEMENTING XP-A CELLS"/>
    <property type="match status" value="1"/>
</dbReference>
<dbReference type="Gene3D" id="3.90.530.10">
    <property type="entry name" value="XPA C-terminal domain"/>
    <property type="match status" value="1"/>
</dbReference>
<dbReference type="GO" id="GO:0008270">
    <property type="term" value="F:zinc ion binding"/>
    <property type="evidence" value="ECO:0007669"/>
    <property type="project" value="UniProtKB-KW"/>
</dbReference>
<dbReference type="InterPro" id="IPR009061">
    <property type="entry name" value="DNA-bd_dom_put_sf"/>
</dbReference>
<dbReference type="GO" id="GO:0000110">
    <property type="term" value="C:nucleotide-excision repair factor 1 complex"/>
    <property type="evidence" value="ECO:0007669"/>
    <property type="project" value="TreeGrafter"/>
</dbReference>
<dbReference type="FunCoup" id="A0A482XFT7">
    <property type="interactions" value="1269"/>
</dbReference>
<dbReference type="InterPro" id="IPR022656">
    <property type="entry name" value="XPA_C"/>
</dbReference>
<protein>
    <recommendedName>
        <fullName evidence="11">XPA C-terminal domain-containing protein</fullName>
    </recommendedName>
</protein>
<dbReference type="Pfam" id="PF05181">
    <property type="entry name" value="XPA_C"/>
    <property type="match status" value="1"/>
</dbReference>
<dbReference type="OrthoDB" id="68328at2759"/>
<evidence type="ECO:0000256" key="8">
    <source>
        <dbReference type="ARBA" id="ARBA00023204"/>
    </source>
</evidence>
<keyword evidence="3" id="KW-0479">Metal-binding</keyword>
<comment type="similarity">
    <text evidence="2">Belongs to the XPA family.</text>
</comment>
<gene>
    <name evidence="12" type="ORF">LSTR_LSTR000688</name>
</gene>
<evidence type="ECO:0000256" key="1">
    <source>
        <dbReference type="ARBA" id="ARBA00004123"/>
    </source>
</evidence>
<feature type="domain" description="XPA C-terminal" evidence="11">
    <location>
        <begin position="121"/>
        <end position="171"/>
    </location>
</feature>
<proteinExistence type="inferred from homology"/>
<dbReference type="InterPro" id="IPR000465">
    <property type="entry name" value="XPA/RAD14"/>
</dbReference>
<evidence type="ECO:0000256" key="3">
    <source>
        <dbReference type="ARBA" id="ARBA00022723"/>
    </source>
</evidence>
<dbReference type="GO" id="GO:0070914">
    <property type="term" value="P:UV-damage excision repair"/>
    <property type="evidence" value="ECO:0007669"/>
    <property type="project" value="TreeGrafter"/>
</dbReference>
<dbReference type="NCBIfam" id="TIGR00598">
    <property type="entry name" value="rad14"/>
    <property type="match status" value="1"/>
</dbReference>
<evidence type="ECO:0000256" key="9">
    <source>
        <dbReference type="ARBA" id="ARBA00023242"/>
    </source>
</evidence>
<comment type="caution">
    <text evidence="12">The sequence shown here is derived from an EMBL/GenBank/DDBJ whole genome shotgun (WGS) entry which is preliminary data.</text>
</comment>
<keyword evidence="13" id="KW-1185">Reference proteome</keyword>
<keyword evidence="6" id="KW-0862">Zinc</keyword>
<dbReference type="Pfam" id="PF01286">
    <property type="entry name" value="XPA_N"/>
    <property type="match status" value="1"/>
</dbReference>
<dbReference type="CDD" id="cd21076">
    <property type="entry name" value="DBD_XPA"/>
    <property type="match status" value="1"/>
</dbReference>
<sequence>MSELTDEQRKRIEENRQKAIRLRQAKAASNNFLKSSGVVEMIENKTICVQGNKYRDSGGGFLIEDGESEGKKRKVEEMPEPLKDSDRPNCEECNEKFGASFLLQNFNYPVCDNCRDNEERHSLITRTDAKNEFFLKDCDLDKREPILKFILRKNPHNSHWGDMKLYLRLQIEKRAIEVWGSEEEIEKEAERREEKKIISKTKKYNKNMKALRMNVRSSLYDRTTKASHEHEFGPETYNEEDDTYNRTCLTCDYNETFEKM</sequence>
<evidence type="ECO:0000256" key="7">
    <source>
        <dbReference type="ARBA" id="ARBA00023125"/>
    </source>
</evidence>
<dbReference type="FunFam" id="3.90.530.10:FF:000001">
    <property type="entry name" value="DNA repair protein complementing XP-A cells"/>
    <property type="match status" value="1"/>
</dbReference>
<dbReference type="PANTHER" id="PTHR10142">
    <property type="entry name" value="DNA REPAIR PROTEIN COMPLEMENTING XP-A CELLS"/>
    <property type="match status" value="1"/>
</dbReference>
<organism evidence="12 13">
    <name type="scientific">Laodelphax striatellus</name>
    <name type="common">Small brown planthopper</name>
    <name type="synonym">Delphax striatella</name>
    <dbReference type="NCBI Taxonomy" id="195883"/>
    <lineage>
        <taxon>Eukaryota</taxon>
        <taxon>Metazoa</taxon>
        <taxon>Ecdysozoa</taxon>
        <taxon>Arthropoda</taxon>
        <taxon>Hexapoda</taxon>
        <taxon>Insecta</taxon>
        <taxon>Pterygota</taxon>
        <taxon>Neoptera</taxon>
        <taxon>Paraneoptera</taxon>
        <taxon>Hemiptera</taxon>
        <taxon>Auchenorrhyncha</taxon>
        <taxon>Fulgoroidea</taxon>
        <taxon>Delphacidae</taxon>
        <taxon>Criomorphinae</taxon>
        <taxon>Laodelphax</taxon>
    </lineage>
</organism>
<keyword evidence="7" id="KW-0238">DNA-binding</keyword>
<feature type="compositionally biased region" description="Basic and acidic residues" evidence="10">
    <location>
        <begin position="68"/>
        <end position="88"/>
    </location>
</feature>
<reference evidence="12 13" key="1">
    <citation type="journal article" date="2017" name="Gigascience">
        <title>Genome sequence of the small brown planthopper, Laodelphax striatellus.</title>
        <authorList>
            <person name="Zhu J."/>
            <person name="Jiang F."/>
            <person name="Wang X."/>
            <person name="Yang P."/>
            <person name="Bao Y."/>
            <person name="Zhao W."/>
            <person name="Wang W."/>
            <person name="Lu H."/>
            <person name="Wang Q."/>
            <person name="Cui N."/>
            <person name="Li J."/>
            <person name="Chen X."/>
            <person name="Luo L."/>
            <person name="Yu J."/>
            <person name="Kang L."/>
            <person name="Cui F."/>
        </authorList>
    </citation>
    <scope>NUCLEOTIDE SEQUENCE [LARGE SCALE GENOMIC DNA]</scope>
    <source>
        <strain evidence="12">Lst14</strain>
    </source>
</reference>
<evidence type="ECO:0000256" key="10">
    <source>
        <dbReference type="SAM" id="MobiDB-lite"/>
    </source>
</evidence>
<dbReference type="STRING" id="195883.A0A482XFT7"/>
<feature type="region of interest" description="Disordered" evidence="10">
    <location>
        <begin position="61"/>
        <end position="88"/>
    </location>
</feature>
<evidence type="ECO:0000256" key="4">
    <source>
        <dbReference type="ARBA" id="ARBA00022763"/>
    </source>
</evidence>
<keyword evidence="5" id="KW-0863">Zinc-finger</keyword>
<dbReference type="SMR" id="A0A482XFT7"/>
<evidence type="ECO:0000259" key="11">
    <source>
        <dbReference type="Pfam" id="PF05181"/>
    </source>
</evidence>
<accession>A0A482XFT7</accession>
<keyword evidence="4" id="KW-0227">DNA damage</keyword>